<feature type="chain" id="PRO_5035940812" description="DUF8019 domain-containing protein" evidence="1">
    <location>
        <begin position="22"/>
        <end position="336"/>
    </location>
</feature>
<feature type="domain" description="DUF8019" evidence="2">
    <location>
        <begin position="262"/>
        <end position="334"/>
    </location>
</feature>
<evidence type="ECO:0000313" key="3">
    <source>
        <dbReference type="EMBL" id="CAD8125848.1"/>
    </source>
</evidence>
<dbReference type="Proteomes" id="UP000692954">
    <property type="component" value="Unassembled WGS sequence"/>
</dbReference>
<feature type="signal peptide" evidence="1">
    <location>
        <begin position="1"/>
        <end position="21"/>
    </location>
</feature>
<dbReference type="EMBL" id="CAJJDN010000162">
    <property type="protein sequence ID" value="CAD8125848.1"/>
    <property type="molecule type" value="Genomic_DNA"/>
</dbReference>
<keyword evidence="4" id="KW-1185">Reference proteome</keyword>
<proteinExistence type="predicted"/>
<keyword evidence="1" id="KW-0732">Signal</keyword>
<accession>A0A8S1RCV9</accession>
<evidence type="ECO:0000313" key="4">
    <source>
        <dbReference type="Proteomes" id="UP000692954"/>
    </source>
</evidence>
<dbReference type="AlphaFoldDB" id="A0A8S1RCV9"/>
<protein>
    <recommendedName>
        <fullName evidence="2">DUF8019 domain-containing protein</fullName>
    </recommendedName>
</protein>
<gene>
    <name evidence="3" type="ORF">PSON_ATCC_30995.1.T1620111</name>
</gene>
<dbReference type="PANTHER" id="PTHR42535:SF2">
    <property type="entry name" value="CHROMOSOME UNDETERMINED SCAFFOLD_146, WHOLE GENOME SHOTGUN SEQUENCE"/>
    <property type="match status" value="1"/>
</dbReference>
<reference evidence="3" key="1">
    <citation type="submission" date="2021-01" db="EMBL/GenBank/DDBJ databases">
        <authorList>
            <consortium name="Genoscope - CEA"/>
            <person name="William W."/>
        </authorList>
    </citation>
    <scope>NUCLEOTIDE SEQUENCE</scope>
</reference>
<evidence type="ECO:0000256" key="1">
    <source>
        <dbReference type="SAM" id="SignalP"/>
    </source>
</evidence>
<dbReference type="OrthoDB" id="347083at2759"/>
<comment type="caution">
    <text evidence="3">The sequence shown here is derived from an EMBL/GenBank/DDBJ whole genome shotgun (WGS) entry which is preliminary data.</text>
</comment>
<dbReference type="PANTHER" id="PTHR42535">
    <property type="entry name" value="OOKINETE PROTEIN, PUTATIVE-RELATED"/>
    <property type="match status" value="1"/>
</dbReference>
<dbReference type="Pfam" id="PF13385">
    <property type="entry name" value="Laminin_G_3"/>
    <property type="match status" value="1"/>
</dbReference>
<name>A0A8S1RCV9_9CILI</name>
<dbReference type="Pfam" id="PF26058">
    <property type="entry name" value="DUF8019"/>
    <property type="match status" value="1"/>
</dbReference>
<evidence type="ECO:0000259" key="2">
    <source>
        <dbReference type="Pfam" id="PF26058"/>
    </source>
</evidence>
<organism evidence="3 4">
    <name type="scientific">Paramecium sonneborni</name>
    <dbReference type="NCBI Taxonomy" id="65129"/>
    <lineage>
        <taxon>Eukaryota</taxon>
        <taxon>Sar</taxon>
        <taxon>Alveolata</taxon>
        <taxon>Ciliophora</taxon>
        <taxon>Intramacronucleata</taxon>
        <taxon>Oligohymenophorea</taxon>
        <taxon>Peniculida</taxon>
        <taxon>Parameciidae</taxon>
        <taxon>Paramecium</taxon>
    </lineage>
</organism>
<dbReference type="InterPro" id="IPR058332">
    <property type="entry name" value="DUF8019"/>
</dbReference>
<sequence>MFLIFYIFLVVVKSQDELAEGEEMESDCDMEFDMPFCSGNGTPMQENSFLNTLKILLSFNDIKIVNKVDQSEYEVEDLERGPTLYDDGYSGMFKGNQILEMPQNEQTPYFTYSMWLFFPRTSGVERPRSVCPIFQKGNEETHYPSLYYDQKHKQFIVYIDQTITSENSGLVSVSRPLANQWIYVSLVSTSSKLKLYINGVLDNIKIFQAAPKANDYSLFIGNTPWFKDYCSMIFLLDKFQYYTEEIKAYFIQAQAQFQLESASIHFGCIKCNLDEASGACISGYHLCTKIEFYSGVYNVARELGWMDYGDFVWTYQDAIRKNDKKKGLAVCCIDSF</sequence>